<reference evidence="1 2" key="1">
    <citation type="submission" date="2018-07" db="EMBL/GenBank/DDBJ databases">
        <title>Pseudomonas laoshanensis sp. nov., isolated from soil.</title>
        <authorList>
            <person name="Sun J."/>
            <person name="Yu L."/>
            <person name="Wang M."/>
            <person name="Zhang C."/>
        </authorList>
    </citation>
    <scope>NUCLEOTIDE SEQUENCE [LARGE SCALE GENOMIC DNA]</scope>
    <source>
        <strain evidence="1 2">Y22</strain>
    </source>
</reference>
<dbReference type="InterPro" id="IPR021250">
    <property type="entry name" value="DUF2789"/>
</dbReference>
<keyword evidence="2" id="KW-1185">Reference proteome</keyword>
<dbReference type="RefSeq" id="WP_096345796.1">
    <property type="nucleotide sequence ID" value="NZ_JBHOFR010000003.1"/>
</dbReference>
<dbReference type="Gene3D" id="1.10.10.1130">
    <property type="entry name" value="Uncharacterised protein PF10982, DUF2789"/>
    <property type="match status" value="1"/>
</dbReference>
<accession>A0A7V7GWB1</accession>
<dbReference type="EMBL" id="QOVF01000001">
    <property type="protein sequence ID" value="KAA0696546.1"/>
    <property type="molecule type" value="Genomic_DNA"/>
</dbReference>
<protein>
    <submittedName>
        <fullName evidence="1">DUF2789 domain-containing protein</fullName>
    </submittedName>
</protein>
<dbReference type="OrthoDB" id="5828847at2"/>
<gene>
    <name evidence="1" type="ORF">DT594_04210</name>
</gene>
<evidence type="ECO:0000313" key="1">
    <source>
        <dbReference type="EMBL" id="KAA0696546.1"/>
    </source>
</evidence>
<dbReference type="Proteomes" id="UP000463138">
    <property type="component" value="Unassembled WGS sequence"/>
</dbReference>
<dbReference type="Pfam" id="PF10982">
    <property type="entry name" value="DUF2789"/>
    <property type="match status" value="1"/>
</dbReference>
<organism evidence="1 2">
    <name type="scientific">Halopseudomonas laoshanensis</name>
    <dbReference type="NCBI Taxonomy" id="2268758"/>
    <lineage>
        <taxon>Bacteria</taxon>
        <taxon>Pseudomonadati</taxon>
        <taxon>Pseudomonadota</taxon>
        <taxon>Gammaproteobacteria</taxon>
        <taxon>Pseudomonadales</taxon>
        <taxon>Pseudomonadaceae</taxon>
        <taxon>Halopseudomonas</taxon>
    </lineage>
</organism>
<evidence type="ECO:0000313" key="2">
    <source>
        <dbReference type="Proteomes" id="UP000463138"/>
    </source>
</evidence>
<name>A0A7V7GWB1_9GAMM</name>
<sequence>MEPALKDIGTLFEQLGLPADEASIDEFIASHYPLPDEVKLSEAPFWSDSQAAFLKAEILEDAEWAPIVDELNVRLHANKA</sequence>
<proteinExistence type="predicted"/>
<dbReference type="InterPro" id="IPR038086">
    <property type="entry name" value="DUF2789_sf"/>
</dbReference>
<comment type="caution">
    <text evidence="1">The sequence shown here is derived from an EMBL/GenBank/DDBJ whole genome shotgun (WGS) entry which is preliminary data.</text>
</comment>
<dbReference type="AlphaFoldDB" id="A0A7V7GWB1"/>